<reference evidence="1" key="1">
    <citation type="submission" date="2018-06" db="EMBL/GenBank/DDBJ databases">
        <authorList>
            <person name="Zhirakovskaya E."/>
        </authorList>
    </citation>
    <scope>NUCLEOTIDE SEQUENCE</scope>
</reference>
<name>A0A3B0XPU5_9ZZZZ</name>
<proteinExistence type="predicted"/>
<organism evidence="1">
    <name type="scientific">hydrothermal vent metagenome</name>
    <dbReference type="NCBI Taxonomy" id="652676"/>
    <lineage>
        <taxon>unclassified sequences</taxon>
        <taxon>metagenomes</taxon>
        <taxon>ecological metagenomes</taxon>
    </lineage>
</organism>
<gene>
    <name evidence="1" type="ORF">MNBD_GAMMA09-3426</name>
</gene>
<dbReference type="EMBL" id="UOFI01000074">
    <property type="protein sequence ID" value="VAW66143.1"/>
    <property type="molecule type" value="Genomic_DNA"/>
</dbReference>
<evidence type="ECO:0000313" key="1">
    <source>
        <dbReference type="EMBL" id="VAW66143.1"/>
    </source>
</evidence>
<sequence length="52" mass="5923">MELSPESQAQLDRVKQAMGELKLSEEFAPLKWPIKVEDIEQPLATDSFLPHT</sequence>
<protein>
    <submittedName>
        <fullName evidence="1">Uncharacterized protein</fullName>
    </submittedName>
</protein>
<accession>A0A3B0XPU5</accession>
<dbReference type="AlphaFoldDB" id="A0A3B0XPU5"/>